<protein>
    <recommendedName>
        <fullName evidence="3">DUF2946 domain-containing protein</fullName>
    </recommendedName>
</protein>
<evidence type="ECO:0008006" key="3">
    <source>
        <dbReference type="Google" id="ProtNLM"/>
    </source>
</evidence>
<sequence>MFIRIAGVTIRYMILFTPSRRIVHRLVRAVLLMYVLTLGVAMASPMIRSDAMNLICTSTGYKLIGQASGDSTPGKIQPGQHLLDCPLCTAAGIPPAFSCAPVCEPPHTLSYATRSIPAARLASIVSAPLPARGPPITIQ</sequence>
<reference evidence="1 2" key="1">
    <citation type="submission" date="2020-06" db="EMBL/GenBank/DDBJ databases">
        <authorList>
            <person name="Qiu C."/>
            <person name="Liu Z."/>
        </authorList>
    </citation>
    <scope>NUCLEOTIDE SEQUENCE [LARGE SCALE GENOMIC DNA]</scope>
    <source>
        <strain evidence="1 2">EM 1</strain>
    </source>
</reference>
<name>A0A850QLW6_9BURK</name>
<keyword evidence="2" id="KW-1185">Reference proteome</keyword>
<comment type="caution">
    <text evidence="1">The sequence shown here is derived from an EMBL/GenBank/DDBJ whole genome shotgun (WGS) entry which is preliminary data.</text>
</comment>
<dbReference type="InterPro" id="IPR021333">
    <property type="entry name" value="DUF2946"/>
</dbReference>
<dbReference type="RefSeq" id="WP_176802638.1">
    <property type="nucleotide sequence ID" value="NZ_JABXYJ010000003.1"/>
</dbReference>
<dbReference type="Proteomes" id="UP000588051">
    <property type="component" value="Unassembled WGS sequence"/>
</dbReference>
<gene>
    <name evidence="1" type="ORF">HV832_05915</name>
</gene>
<evidence type="ECO:0000313" key="1">
    <source>
        <dbReference type="EMBL" id="NVO77364.1"/>
    </source>
</evidence>
<organism evidence="1 2">
    <name type="scientific">Undibacterium oligocarboniphilum</name>
    <dbReference type="NCBI Taxonomy" id="666702"/>
    <lineage>
        <taxon>Bacteria</taxon>
        <taxon>Pseudomonadati</taxon>
        <taxon>Pseudomonadota</taxon>
        <taxon>Betaproteobacteria</taxon>
        <taxon>Burkholderiales</taxon>
        <taxon>Oxalobacteraceae</taxon>
        <taxon>Undibacterium</taxon>
    </lineage>
</organism>
<dbReference type="Pfam" id="PF11162">
    <property type="entry name" value="DUF2946"/>
    <property type="match status" value="1"/>
</dbReference>
<accession>A0A850QLW6</accession>
<dbReference type="AlphaFoldDB" id="A0A850QLW6"/>
<dbReference type="EMBL" id="JABXYJ010000003">
    <property type="protein sequence ID" value="NVO77364.1"/>
    <property type="molecule type" value="Genomic_DNA"/>
</dbReference>
<evidence type="ECO:0000313" key="2">
    <source>
        <dbReference type="Proteomes" id="UP000588051"/>
    </source>
</evidence>
<proteinExistence type="predicted"/>